<dbReference type="SUPFAM" id="SSF53686">
    <property type="entry name" value="Tryptophan synthase beta subunit-like PLP-dependent enzymes"/>
    <property type="match status" value="1"/>
</dbReference>
<dbReference type="AlphaFoldDB" id="A0A381UZT8"/>
<sequence>MNSSKKDIRAKSSSALDAIGNTPIVKLQKIVPDGCADIYVKLESHNATGSKKDRMALSMIEGAEKRGDLRSGMTVVEYTGGSTGSGLAFICAVKGYRFRVVSSDAFGHEKLDTMRALGAELEVIESKDGKITPELINRMIDRATEIASEPDTYFTNQLSNPDMIDGFEKMGQEIIEQIGGPIDGFCDSVGTAGSLMGVSRALKAAGQDTFVVALEPATSPILTAGTKGGHNVEGIGLGFVPELLDKNLYDEARAIDEAEARRTALRLAREEGVFAGTSTGMNVAGAIEIAKELGPGKTVVAIACDTGLKYLSEGLFSG</sequence>
<dbReference type="CDD" id="cd01561">
    <property type="entry name" value="CBS_like"/>
    <property type="match status" value="1"/>
</dbReference>
<evidence type="ECO:0000313" key="2">
    <source>
        <dbReference type="EMBL" id="SVA33118.1"/>
    </source>
</evidence>
<accession>A0A381UZT8</accession>
<evidence type="ECO:0000259" key="1">
    <source>
        <dbReference type="Pfam" id="PF00291"/>
    </source>
</evidence>
<dbReference type="InterPro" id="IPR050214">
    <property type="entry name" value="Cys_Synth/Cystath_Beta-Synth"/>
</dbReference>
<protein>
    <recommendedName>
        <fullName evidence="1">Tryptophan synthase beta chain-like PALP domain-containing protein</fullName>
    </recommendedName>
</protein>
<dbReference type="InterPro" id="IPR001926">
    <property type="entry name" value="TrpB-like_PALP"/>
</dbReference>
<dbReference type="Gene3D" id="3.40.50.1100">
    <property type="match status" value="2"/>
</dbReference>
<dbReference type="PANTHER" id="PTHR10314">
    <property type="entry name" value="CYSTATHIONINE BETA-SYNTHASE"/>
    <property type="match status" value="1"/>
</dbReference>
<proteinExistence type="predicted"/>
<name>A0A381UZT8_9ZZZZ</name>
<dbReference type="InterPro" id="IPR036052">
    <property type="entry name" value="TrpB-like_PALP_sf"/>
</dbReference>
<gene>
    <name evidence="2" type="ORF">METZ01_LOCUS85972</name>
</gene>
<organism evidence="2">
    <name type="scientific">marine metagenome</name>
    <dbReference type="NCBI Taxonomy" id="408172"/>
    <lineage>
        <taxon>unclassified sequences</taxon>
        <taxon>metagenomes</taxon>
        <taxon>ecological metagenomes</taxon>
    </lineage>
</organism>
<dbReference type="EMBL" id="UINC01007402">
    <property type="protein sequence ID" value="SVA33118.1"/>
    <property type="molecule type" value="Genomic_DNA"/>
</dbReference>
<feature type="domain" description="Tryptophan synthase beta chain-like PALP" evidence="1">
    <location>
        <begin position="17"/>
        <end position="305"/>
    </location>
</feature>
<reference evidence="2" key="1">
    <citation type="submission" date="2018-05" db="EMBL/GenBank/DDBJ databases">
        <authorList>
            <person name="Lanie J.A."/>
            <person name="Ng W.-L."/>
            <person name="Kazmierczak K.M."/>
            <person name="Andrzejewski T.M."/>
            <person name="Davidsen T.M."/>
            <person name="Wayne K.J."/>
            <person name="Tettelin H."/>
            <person name="Glass J.I."/>
            <person name="Rusch D."/>
            <person name="Podicherti R."/>
            <person name="Tsui H.-C.T."/>
            <person name="Winkler M.E."/>
        </authorList>
    </citation>
    <scope>NUCLEOTIDE SEQUENCE</scope>
</reference>
<dbReference type="Pfam" id="PF00291">
    <property type="entry name" value="PALP"/>
    <property type="match status" value="1"/>
</dbReference>